<evidence type="ECO:0000313" key="4">
    <source>
        <dbReference type="Proteomes" id="UP000326779"/>
    </source>
</evidence>
<keyword evidence="2" id="KW-0472">Membrane</keyword>
<proteinExistence type="predicted"/>
<dbReference type="AlphaFoldDB" id="A0A510TXS6"/>
<feature type="transmembrane region" description="Helical" evidence="2">
    <location>
        <begin position="59"/>
        <end position="76"/>
    </location>
</feature>
<dbReference type="EMBL" id="CP045143">
    <property type="protein sequence ID" value="QFR22477.1"/>
    <property type="molecule type" value="Genomic_DNA"/>
</dbReference>
<sequence>MTQEAESHVQLIQQSTPKTKPGVSEAETTAKLRNDLAHWQAAPISAATLRILRQRAFQLRLRIVIAIVLGITIFVLECIGSIYYLLLLFCLVEVITIGVIIVDEIRITILRRHSGIR</sequence>
<protein>
    <submittedName>
        <fullName evidence="3">Uncharacterized protein</fullName>
    </submittedName>
</protein>
<feature type="compositionally biased region" description="Polar residues" evidence="1">
    <location>
        <begin position="1"/>
        <end position="18"/>
    </location>
</feature>
<reference evidence="3 4" key="1">
    <citation type="submission" date="2019-10" db="EMBL/GenBank/DDBJ databases">
        <title>The completed genome of Lactobacillus harbinensis M1.</title>
        <authorList>
            <person name="Zheng Y."/>
        </authorList>
    </citation>
    <scope>NUCLEOTIDE SEQUENCE [LARGE SCALE GENOMIC DNA]</scope>
    <source>
        <strain evidence="3 4">M1</strain>
    </source>
</reference>
<evidence type="ECO:0000256" key="1">
    <source>
        <dbReference type="SAM" id="MobiDB-lite"/>
    </source>
</evidence>
<organism evidence="3 4">
    <name type="scientific">Schleiferilactobacillus harbinensis</name>
    <dbReference type="NCBI Taxonomy" id="304207"/>
    <lineage>
        <taxon>Bacteria</taxon>
        <taxon>Bacillati</taxon>
        <taxon>Bacillota</taxon>
        <taxon>Bacilli</taxon>
        <taxon>Lactobacillales</taxon>
        <taxon>Lactobacillaceae</taxon>
        <taxon>Schleiferilactobacillus</taxon>
    </lineage>
</organism>
<evidence type="ECO:0000313" key="3">
    <source>
        <dbReference type="EMBL" id="QFR22477.1"/>
    </source>
</evidence>
<name>A0A510TXS6_9LACO</name>
<keyword evidence="2" id="KW-0812">Transmembrane</keyword>
<keyword evidence="2" id="KW-1133">Transmembrane helix</keyword>
<dbReference type="RefSeq" id="WP_146994647.1">
    <property type="nucleotide sequence ID" value="NZ_BJTX01000032.1"/>
</dbReference>
<dbReference type="Proteomes" id="UP000326779">
    <property type="component" value="Chromosome"/>
</dbReference>
<gene>
    <name evidence="3" type="ORF">D1010_02905</name>
</gene>
<evidence type="ECO:0000256" key="2">
    <source>
        <dbReference type="SAM" id="Phobius"/>
    </source>
</evidence>
<feature type="region of interest" description="Disordered" evidence="1">
    <location>
        <begin position="1"/>
        <end position="24"/>
    </location>
</feature>
<feature type="transmembrane region" description="Helical" evidence="2">
    <location>
        <begin position="82"/>
        <end position="102"/>
    </location>
</feature>
<accession>A0A510TXS6</accession>
<dbReference type="KEGG" id="lhb:D1010_02905"/>